<accession>A0A366DUN2</accession>
<dbReference type="STRING" id="1210090.GCA_001613185_00408"/>
<dbReference type="Proteomes" id="UP000252586">
    <property type="component" value="Unassembled WGS sequence"/>
</dbReference>
<dbReference type="RefSeq" id="WP_067502307.1">
    <property type="nucleotide sequence ID" value="NZ_CP107943.1"/>
</dbReference>
<comment type="caution">
    <text evidence="4">The sequence shown here is derived from an EMBL/GenBank/DDBJ whole genome shotgun (WGS) entry which is preliminary data.</text>
</comment>
<reference evidence="4 5" key="1">
    <citation type="submission" date="2018-06" db="EMBL/GenBank/DDBJ databases">
        <title>Genomic Encyclopedia of Type Strains, Phase IV (KMG-IV): sequencing the most valuable type-strain genomes for metagenomic binning, comparative biology and taxonomic classification.</title>
        <authorList>
            <person name="Goeker M."/>
        </authorList>
    </citation>
    <scope>NUCLEOTIDE SEQUENCE [LARGE SCALE GENOMIC DNA]</scope>
    <source>
        <strain evidence="4 5">DSM 44599</strain>
    </source>
</reference>
<protein>
    <recommendedName>
        <fullName evidence="6">Alcohol dehydrogenase-like protein</fullName>
    </recommendedName>
</protein>
<keyword evidence="5" id="KW-1185">Reference proteome</keyword>
<comment type="cofactor">
    <cofactor evidence="1">
        <name>Zn(2+)</name>
        <dbReference type="ChEBI" id="CHEBI:29105"/>
    </cofactor>
</comment>
<name>A0A366DUN2_9NOCA</name>
<organism evidence="4 5">
    <name type="scientific">Nocardia puris</name>
    <dbReference type="NCBI Taxonomy" id="208602"/>
    <lineage>
        <taxon>Bacteria</taxon>
        <taxon>Bacillati</taxon>
        <taxon>Actinomycetota</taxon>
        <taxon>Actinomycetes</taxon>
        <taxon>Mycobacteriales</taxon>
        <taxon>Nocardiaceae</taxon>
        <taxon>Nocardia</taxon>
    </lineage>
</organism>
<dbReference type="EMBL" id="QNRE01000002">
    <property type="protein sequence ID" value="RBO93797.1"/>
    <property type="molecule type" value="Genomic_DNA"/>
</dbReference>
<evidence type="ECO:0000313" key="4">
    <source>
        <dbReference type="EMBL" id="RBO93797.1"/>
    </source>
</evidence>
<keyword evidence="2" id="KW-0479">Metal-binding</keyword>
<dbReference type="InterPro" id="IPR011032">
    <property type="entry name" value="GroES-like_sf"/>
</dbReference>
<keyword evidence="3" id="KW-0862">Zinc</keyword>
<evidence type="ECO:0000313" key="5">
    <source>
        <dbReference type="Proteomes" id="UP000252586"/>
    </source>
</evidence>
<dbReference type="PANTHER" id="PTHR42813:SF2">
    <property type="entry name" value="DEHYDROGENASE, ZINC-CONTAINING, PUTATIVE (AFU_ORTHOLOGUE AFUA_2G02810)-RELATED"/>
    <property type="match status" value="1"/>
</dbReference>
<dbReference type="PANTHER" id="PTHR42813">
    <property type="entry name" value="ZINC-TYPE ALCOHOL DEHYDROGENASE-LIKE"/>
    <property type="match status" value="1"/>
</dbReference>
<sequence length="111" mass="11866">MKALVYAGPGQIEFAECTALPGPDGAIVRVTAAGVCGSDLPLAQVNELEFHIGLCSIQCELPALLRLTAANRLRPEAVVSHTLPLSDRARSYRMFADRADNVCKTVLDASR</sequence>
<evidence type="ECO:0000256" key="2">
    <source>
        <dbReference type="ARBA" id="ARBA00022723"/>
    </source>
</evidence>
<gene>
    <name evidence="4" type="ORF">DFR74_102216</name>
</gene>
<evidence type="ECO:0000256" key="3">
    <source>
        <dbReference type="ARBA" id="ARBA00022833"/>
    </source>
</evidence>
<evidence type="ECO:0000256" key="1">
    <source>
        <dbReference type="ARBA" id="ARBA00001947"/>
    </source>
</evidence>
<dbReference type="GO" id="GO:0046872">
    <property type="term" value="F:metal ion binding"/>
    <property type="evidence" value="ECO:0007669"/>
    <property type="project" value="UniProtKB-KW"/>
</dbReference>
<dbReference type="SUPFAM" id="SSF50129">
    <property type="entry name" value="GroES-like"/>
    <property type="match status" value="1"/>
</dbReference>
<dbReference type="AlphaFoldDB" id="A0A366DUN2"/>
<proteinExistence type="predicted"/>
<evidence type="ECO:0008006" key="6">
    <source>
        <dbReference type="Google" id="ProtNLM"/>
    </source>
</evidence>
<dbReference type="Gene3D" id="3.90.180.10">
    <property type="entry name" value="Medium-chain alcohol dehydrogenases, catalytic domain"/>
    <property type="match status" value="1"/>
</dbReference>